<evidence type="ECO:0000313" key="1">
    <source>
        <dbReference type="EMBL" id="THV63467.1"/>
    </source>
</evidence>
<accession>A0A4S8RX35</accession>
<protein>
    <submittedName>
        <fullName evidence="1">Uncharacterized protein</fullName>
    </submittedName>
</protein>
<dbReference type="Proteomes" id="UP000304951">
    <property type="component" value="Unassembled WGS sequence"/>
</dbReference>
<comment type="caution">
    <text evidence="1">The sequence shown here is derived from an EMBL/GenBank/DDBJ whole genome shotgun (WGS) entry which is preliminary data.</text>
</comment>
<dbReference type="AlphaFoldDB" id="A0A4S8RX35"/>
<organism evidence="1 2">
    <name type="scientific">Aureobasidium pullulans</name>
    <name type="common">Black yeast</name>
    <name type="synonym">Pullularia pullulans</name>
    <dbReference type="NCBI Taxonomy" id="5580"/>
    <lineage>
        <taxon>Eukaryota</taxon>
        <taxon>Fungi</taxon>
        <taxon>Dikarya</taxon>
        <taxon>Ascomycota</taxon>
        <taxon>Pezizomycotina</taxon>
        <taxon>Dothideomycetes</taxon>
        <taxon>Dothideomycetidae</taxon>
        <taxon>Dothideales</taxon>
        <taxon>Saccotheciaceae</taxon>
        <taxon>Aureobasidium</taxon>
    </lineage>
</organism>
<name>A0A4S8RX35_AURPU</name>
<evidence type="ECO:0000313" key="2">
    <source>
        <dbReference type="Proteomes" id="UP000304951"/>
    </source>
</evidence>
<proteinExistence type="predicted"/>
<reference evidence="1 2" key="1">
    <citation type="submission" date="2018-10" db="EMBL/GenBank/DDBJ databases">
        <title>Fifty Aureobasidium pullulans genomes reveal a recombining polyextremotolerant generalist.</title>
        <authorList>
            <person name="Gostincar C."/>
            <person name="Turk M."/>
            <person name="Zajc J."/>
            <person name="Gunde-Cimerman N."/>
        </authorList>
    </citation>
    <scope>NUCLEOTIDE SEQUENCE [LARGE SCALE GENOMIC DNA]</scope>
    <source>
        <strain evidence="1 2">EXF-11900</strain>
    </source>
</reference>
<feature type="non-terminal residue" evidence="1">
    <location>
        <position position="1"/>
    </location>
</feature>
<gene>
    <name evidence="1" type="ORF">D6D28_10663</name>
</gene>
<sequence>SSSTSRYRRAKRSLSPFVDLVTPTYRSRAEPASNSTRTLRSLTTLRRRIKELSAALPSVRRIPIPRNKKDPTLMSRGTSSLVNPTLNASLLYVRLSPTNDPTTRRRANRVTKEDRRTTLEYDLLRYYSPYVSSTSYSRNATRTYTPKHISLADRSCRPYAVGPKEYKRYRRDFEAATKAKRLIDTKELAKDKRRATERSRYLSYGDPLVFDLGSPSRSRSPSLNFLASYVVSTIKVL</sequence>
<dbReference type="EMBL" id="QZAF01001286">
    <property type="protein sequence ID" value="THV63467.1"/>
    <property type="molecule type" value="Genomic_DNA"/>
</dbReference>